<evidence type="ECO:0000256" key="4">
    <source>
        <dbReference type="PROSITE-ProRule" id="PRU00335"/>
    </source>
</evidence>
<dbReference type="Gene3D" id="1.10.357.10">
    <property type="entry name" value="Tetracycline Repressor, domain 2"/>
    <property type="match status" value="1"/>
</dbReference>
<dbReference type="Pfam" id="PF00440">
    <property type="entry name" value="TetR_N"/>
    <property type="match status" value="1"/>
</dbReference>
<evidence type="ECO:0000259" key="6">
    <source>
        <dbReference type="PROSITE" id="PS50977"/>
    </source>
</evidence>
<dbReference type="Proteomes" id="UP001165079">
    <property type="component" value="Unassembled WGS sequence"/>
</dbReference>
<dbReference type="InterPro" id="IPR050109">
    <property type="entry name" value="HTH-type_TetR-like_transc_reg"/>
</dbReference>
<dbReference type="InterPro" id="IPR009057">
    <property type="entry name" value="Homeodomain-like_sf"/>
</dbReference>
<dbReference type="PANTHER" id="PTHR30055:SF234">
    <property type="entry name" value="HTH-TYPE TRANSCRIPTIONAL REGULATOR BETI"/>
    <property type="match status" value="1"/>
</dbReference>
<name>A0A9W6SL75_9ACTN</name>
<dbReference type="SUPFAM" id="SSF48498">
    <property type="entry name" value="Tetracyclin repressor-like, C-terminal domain"/>
    <property type="match status" value="1"/>
</dbReference>
<reference evidence="7" key="1">
    <citation type="submission" date="2023-03" db="EMBL/GenBank/DDBJ databases">
        <title>Actinorhabdospora filicis NBRC 111898.</title>
        <authorList>
            <person name="Ichikawa N."/>
            <person name="Sato H."/>
            <person name="Tonouchi N."/>
        </authorList>
    </citation>
    <scope>NUCLEOTIDE SEQUENCE</scope>
    <source>
        <strain evidence="7">NBRC 111898</strain>
    </source>
</reference>
<dbReference type="AlphaFoldDB" id="A0A9W6SL75"/>
<keyword evidence="8" id="KW-1185">Reference proteome</keyword>
<accession>A0A9W6SL75</accession>
<evidence type="ECO:0000256" key="5">
    <source>
        <dbReference type="SAM" id="MobiDB-lite"/>
    </source>
</evidence>
<dbReference type="PRINTS" id="PR00455">
    <property type="entry name" value="HTHTETR"/>
</dbReference>
<evidence type="ECO:0000313" key="8">
    <source>
        <dbReference type="Proteomes" id="UP001165079"/>
    </source>
</evidence>
<gene>
    <name evidence="7" type="ORF">Afil01_27740</name>
</gene>
<keyword evidence="3" id="KW-0804">Transcription</keyword>
<evidence type="ECO:0000256" key="1">
    <source>
        <dbReference type="ARBA" id="ARBA00023015"/>
    </source>
</evidence>
<dbReference type="PROSITE" id="PS50977">
    <property type="entry name" value="HTH_TETR_2"/>
    <property type="match status" value="1"/>
</dbReference>
<protein>
    <recommendedName>
        <fullName evidence="6">HTH tetR-type domain-containing protein</fullName>
    </recommendedName>
</protein>
<keyword evidence="1" id="KW-0805">Transcription regulation</keyword>
<feature type="DNA-binding region" description="H-T-H motif" evidence="4">
    <location>
        <begin position="40"/>
        <end position="59"/>
    </location>
</feature>
<dbReference type="EMBL" id="BSTX01000002">
    <property type="protein sequence ID" value="GLZ77967.1"/>
    <property type="molecule type" value="Genomic_DNA"/>
</dbReference>
<sequence length="233" mass="24409">MTRMTADGRKTARRAEAERNDHALLAAARAVLATDGAHASVAAIAKHAGVGIGSLYRRYPTKEALFQRLLDIVLDDYLTAAETALADPDPWNGLSGYVTTVIAFAGSLGPIAGTLPLTPAILDKNRRADEAVAAVIDRAHAAGVLRADASVIDVELLIEQLGKSPLIEQLAKQGRTDLSEAAQNAHTRITAIALDGLRATGHPPLPGEPPGPELFTERWEVPGSSEGTAPAGH</sequence>
<feature type="compositionally biased region" description="Pro residues" evidence="5">
    <location>
        <begin position="203"/>
        <end position="212"/>
    </location>
</feature>
<feature type="region of interest" description="Disordered" evidence="5">
    <location>
        <begin position="198"/>
        <end position="233"/>
    </location>
</feature>
<evidence type="ECO:0000256" key="3">
    <source>
        <dbReference type="ARBA" id="ARBA00023163"/>
    </source>
</evidence>
<dbReference type="InterPro" id="IPR036271">
    <property type="entry name" value="Tet_transcr_reg_TetR-rel_C_sf"/>
</dbReference>
<organism evidence="7 8">
    <name type="scientific">Actinorhabdospora filicis</name>
    <dbReference type="NCBI Taxonomy" id="1785913"/>
    <lineage>
        <taxon>Bacteria</taxon>
        <taxon>Bacillati</taxon>
        <taxon>Actinomycetota</taxon>
        <taxon>Actinomycetes</taxon>
        <taxon>Micromonosporales</taxon>
        <taxon>Micromonosporaceae</taxon>
        <taxon>Actinorhabdospora</taxon>
    </lineage>
</organism>
<dbReference type="SUPFAM" id="SSF46689">
    <property type="entry name" value="Homeodomain-like"/>
    <property type="match status" value="1"/>
</dbReference>
<feature type="domain" description="HTH tetR-type" evidence="6">
    <location>
        <begin position="18"/>
        <end position="77"/>
    </location>
</feature>
<dbReference type="GO" id="GO:0003700">
    <property type="term" value="F:DNA-binding transcription factor activity"/>
    <property type="evidence" value="ECO:0007669"/>
    <property type="project" value="TreeGrafter"/>
</dbReference>
<dbReference type="InterPro" id="IPR001647">
    <property type="entry name" value="HTH_TetR"/>
</dbReference>
<comment type="caution">
    <text evidence="7">The sequence shown here is derived from an EMBL/GenBank/DDBJ whole genome shotgun (WGS) entry which is preliminary data.</text>
</comment>
<evidence type="ECO:0000313" key="7">
    <source>
        <dbReference type="EMBL" id="GLZ77967.1"/>
    </source>
</evidence>
<evidence type="ECO:0000256" key="2">
    <source>
        <dbReference type="ARBA" id="ARBA00023125"/>
    </source>
</evidence>
<dbReference type="GO" id="GO:0000976">
    <property type="term" value="F:transcription cis-regulatory region binding"/>
    <property type="evidence" value="ECO:0007669"/>
    <property type="project" value="TreeGrafter"/>
</dbReference>
<keyword evidence="2 4" id="KW-0238">DNA-binding</keyword>
<dbReference type="PANTHER" id="PTHR30055">
    <property type="entry name" value="HTH-TYPE TRANSCRIPTIONAL REGULATOR RUTR"/>
    <property type="match status" value="1"/>
</dbReference>
<proteinExistence type="predicted"/>